<accession>A0A1D9MLU0</accession>
<dbReference type="EMBL" id="CP017812">
    <property type="protein sequence ID" value="AOZ73245.1"/>
    <property type="molecule type" value="Genomic_DNA"/>
</dbReference>
<proteinExistence type="predicted"/>
<evidence type="ECO:0000256" key="1">
    <source>
        <dbReference type="SAM" id="Phobius"/>
    </source>
</evidence>
<feature type="transmembrane region" description="Helical" evidence="1">
    <location>
        <begin position="109"/>
        <end position="125"/>
    </location>
</feature>
<feature type="transmembrane region" description="Helical" evidence="1">
    <location>
        <begin position="193"/>
        <end position="216"/>
    </location>
</feature>
<dbReference type="RefSeq" id="WP_071164708.1">
    <property type="nucleotide sequence ID" value="NZ_CP017812.1"/>
</dbReference>
<feature type="transmembrane region" description="Helical" evidence="1">
    <location>
        <begin position="131"/>
        <end position="153"/>
    </location>
</feature>
<dbReference type="KEGG" id="avu:BK816_08075"/>
<keyword evidence="1" id="KW-1133">Transmembrane helix</keyword>
<feature type="transmembrane region" description="Helical" evidence="1">
    <location>
        <begin position="165"/>
        <end position="181"/>
    </location>
</feature>
<keyword evidence="1" id="KW-0472">Membrane</keyword>
<dbReference type="OrthoDB" id="9845150at2"/>
<sequence length="364" mass="40581">MSKQKKHKQQALPRKVQNLSSADQRWISKYWAELAKLIPLDTEGVTRLVDLRVASLNLARSEEAAGAPAQSAKEMFGSPLLAAQSDCEELYGTNRSWAQQFPMYDRNTLIVWSLLLAVGTAYNSLHDPAGFPLTTLFAIPLYGSVLFFLMRFFQSFTWGRPAQTVTWLAALGGVALALFGLKQVHTSWTSEPVWHFNGSYLIAIPIAGVLTAVFLIRRGADSSRNVLDKLENLSREHWLARIRGLSRWKYGLPSSDRAKVLAEAEAASENQPKPSLELGVPDAFLREILLTHPTFLKSSIEARTRRGFLLGLGVMLAGAVALWKILGAYGFSWPLLLLLAFVLVLGLTWAWSLINADRRFMPRD</sequence>
<reference evidence="2 3" key="1">
    <citation type="submission" date="2016-10" db="EMBL/GenBank/DDBJ databases">
        <title>Actinomyces aegypiusis sp. nov., isolated from the Aegypius monachus in Qinghai Tibet Plateau China.</title>
        <authorList>
            <person name="Wang Y."/>
        </authorList>
    </citation>
    <scope>NUCLEOTIDE SEQUENCE [LARGE SCALE GENOMIC DNA]</scope>
    <source>
        <strain evidence="2 3">VUL4_3</strain>
    </source>
</reference>
<dbReference type="AlphaFoldDB" id="A0A1D9MLU0"/>
<gene>
    <name evidence="2" type="ORF">BK816_08075</name>
</gene>
<dbReference type="Proteomes" id="UP000176288">
    <property type="component" value="Chromosome"/>
</dbReference>
<protein>
    <submittedName>
        <fullName evidence="2">Uncharacterized protein</fullName>
    </submittedName>
</protein>
<evidence type="ECO:0000313" key="2">
    <source>
        <dbReference type="EMBL" id="AOZ73245.1"/>
    </source>
</evidence>
<feature type="transmembrane region" description="Helical" evidence="1">
    <location>
        <begin position="307"/>
        <end position="326"/>
    </location>
</feature>
<dbReference type="STRING" id="1912795.BK816_08075"/>
<keyword evidence="3" id="KW-1185">Reference proteome</keyword>
<evidence type="ECO:0000313" key="3">
    <source>
        <dbReference type="Proteomes" id="UP000176288"/>
    </source>
</evidence>
<organism evidence="2 3">
    <name type="scientific">Boudabousia tangfeifanii</name>
    <dbReference type="NCBI Taxonomy" id="1912795"/>
    <lineage>
        <taxon>Bacteria</taxon>
        <taxon>Bacillati</taxon>
        <taxon>Actinomycetota</taxon>
        <taxon>Actinomycetes</taxon>
        <taxon>Actinomycetales</taxon>
        <taxon>Actinomycetaceae</taxon>
        <taxon>Boudabousia</taxon>
    </lineage>
</organism>
<name>A0A1D9MLU0_9ACTO</name>
<keyword evidence="1" id="KW-0812">Transmembrane</keyword>
<feature type="transmembrane region" description="Helical" evidence="1">
    <location>
        <begin position="332"/>
        <end position="354"/>
    </location>
</feature>